<evidence type="ECO:0000259" key="2">
    <source>
        <dbReference type="Pfam" id="PF18955"/>
    </source>
</evidence>
<comment type="caution">
    <text evidence="3">The sequence shown here is derived from an EMBL/GenBank/DDBJ whole genome shotgun (WGS) entry which is preliminary data.</text>
</comment>
<dbReference type="Pfam" id="PF18955">
    <property type="entry name" value="DUF5698"/>
    <property type="match status" value="1"/>
</dbReference>
<feature type="transmembrane region" description="Helical" evidence="1">
    <location>
        <begin position="34"/>
        <end position="52"/>
    </location>
</feature>
<evidence type="ECO:0000313" key="3">
    <source>
        <dbReference type="EMBL" id="PIS38791.1"/>
    </source>
</evidence>
<feature type="transmembrane region" description="Helical" evidence="1">
    <location>
        <begin position="7"/>
        <end position="28"/>
    </location>
</feature>
<dbReference type="AlphaFoldDB" id="A0A2M6T0E1"/>
<dbReference type="Proteomes" id="UP000229390">
    <property type="component" value="Unassembled WGS sequence"/>
</dbReference>
<feature type="transmembrane region" description="Helical" evidence="1">
    <location>
        <begin position="64"/>
        <end position="82"/>
    </location>
</feature>
<reference evidence="4" key="1">
    <citation type="submission" date="2017-09" db="EMBL/GenBank/DDBJ databases">
        <title>Depth-based differentiation of microbial function through sediment-hosted aquifers and enrichment of novel symbionts in the deep terrestrial subsurface.</title>
        <authorList>
            <person name="Probst A.J."/>
            <person name="Ladd B."/>
            <person name="Jarett J.K."/>
            <person name="Geller-Mcgrath D.E."/>
            <person name="Sieber C.M.K."/>
            <person name="Emerson J.B."/>
            <person name="Anantharaman K."/>
            <person name="Thomas B.C."/>
            <person name="Malmstrom R."/>
            <person name="Stieglmeier M."/>
            <person name="Klingl A."/>
            <person name="Woyke T."/>
            <person name="Ryan C.M."/>
            <person name="Banfield J.F."/>
        </authorList>
    </citation>
    <scope>NUCLEOTIDE SEQUENCE [LARGE SCALE GENOMIC DNA]</scope>
</reference>
<feature type="domain" description="DUF5698" evidence="2">
    <location>
        <begin position="26"/>
        <end position="80"/>
    </location>
</feature>
<sequence>MSYTADLIVYFFAGIIQDFLVTLNWRFVVKEKPAPAVTFSFLTTVVSMVVFYDILTKLEGQRSIIAIVIYALGIGTGTFLAMKFKPGLRD</sequence>
<proteinExistence type="predicted"/>
<keyword evidence="1" id="KW-1133">Transmembrane helix</keyword>
<protein>
    <recommendedName>
        <fullName evidence="2">DUF5698 domain-containing protein</fullName>
    </recommendedName>
</protein>
<dbReference type="EMBL" id="PEYE01000032">
    <property type="protein sequence ID" value="PIS38791.1"/>
    <property type="molecule type" value="Genomic_DNA"/>
</dbReference>
<gene>
    <name evidence="3" type="ORF">COT34_01850</name>
</gene>
<accession>A0A2M6T0E1</accession>
<organism evidence="3 4">
    <name type="scientific">Candidatus Nealsonbacteria bacterium CG08_land_8_20_14_0_20_43_11</name>
    <dbReference type="NCBI Taxonomy" id="1974706"/>
    <lineage>
        <taxon>Bacteria</taxon>
        <taxon>Candidatus Nealsoniibacteriota</taxon>
    </lineage>
</organism>
<keyword evidence="1" id="KW-0812">Transmembrane</keyword>
<dbReference type="InterPro" id="IPR044035">
    <property type="entry name" value="DUF5698"/>
</dbReference>
<keyword evidence="1" id="KW-0472">Membrane</keyword>
<name>A0A2M6T0E1_9BACT</name>
<evidence type="ECO:0000256" key="1">
    <source>
        <dbReference type="SAM" id="Phobius"/>
    </source>
</evidence>
<evidence type="ECO:0000313" key="4">
    <source>
        <dbReference type="Proteomes" id="UP000229390"/>
    </source>
</evidence>